<protein>
    <submittedName>
        <fullName evidence="5">Related to D-mandelate dehydrogenase</fullName>
    </submittedName>
</protein>
<dbReference type="GO" id="GO:0016618">
    <property type="term" value="F:hydroxypyruvate reductase [NAD(P)H] activity"/>
    <property type="evidence" value="ECO:0007669"/>
    <property type="project" value="TreeGrafter"/>
</dbReference>
<dbReference type="Pfam" id="PF02826">
    <property type="entry name" value="2-Hacid_dh_C"/>
    <property type="match status" value="1"/>
</dbReference>
<dbReference type="Pfam" id="PF00389">
    <property type="entry name" value="2-Hacid_dh"/>
    <property type="match status" value="1"/>
</dbReference>
<dbReference type="SUPFAM" id="SSF52283">
    <property type="entry name" value="Formate/glycerate dehydrogenase catalytic domain-like"/>
    <property type="match status" value="1"/>
</dbReference>
<dbReference type="FunFam" id="3.40.50.720:FF:000526">
    <property type="entry name" value="D-mandelate dehydrogenase, putative"/>
    <property type="match status" value="1"/>
</dbReference>
<feature type="domain" description="D-isomer specific 2-hydroxyacid dehydrogenase NAD-binding" evidence="4">
    <location>
        <begin position="128"/>
        <end position="310"/>
    </location>
</feature>
<dbReference type="Gene3D" id="3.40.50.720">
    <property type="entry name" value="NAD(P)-binding Rossmann-like Domain"/>
    <property type="match status" value="2"/>
</dbReference>
<comment type="caution">
    <text evidence="5">The sequence shown here is derived from an EMBL/GenBank/DDBJ whole genome shotgun (WGS) entry which is preliminary data.</text>
</comment>
<name>A0AAE8SUI1_9PEZI</name>
<evidence type="ECO:0000256" key="2">
    <source>
        <dbReference type="RuleBase" id="RU003719"/>
    </source>
</evidence>
<evidence type="ECO:0000313" key="5">
    <source>
        <dbReference type="EMBL" id="SPO01723.1"/>
    </source>
</evidence>
<dbReference type="InterPro" id="IPR029753">
    <property type="entry name" value="D-isomer_DH_CS"/>
</dbReference>
<dbReference type="SUPFAM" id="SSF51735">
    <property type="entry name" value="NAD(P)-binding Rossmann-fold domains"/>
    <property type="match status" value="1"/>
</dbReference>
<proteinExistence type="inferred from homology"/>
<evidence type="ECO:0000256" key="1">
    <source>
        <dbReference type="ARBA" id="ARBA00023002"/>
    </source>
</evidence>
<dbReference type="GO" id="GO:0051287">
    <property type="term" value="F:NAD binding"/>
    <property type="evidence" value="ECO:0007669"/>
    <property type="project" value="InterPro"/>
</dbReference>
<feature type="domain" description="D-isomer specific 2-hydroxyacid dehydrogenase catalytic" evidence="3">
    <location>
        <begin position="86"/>
        <end position="342"/>
    </location>
</feature>
<sequence>MTSSKPVVLHLGDPVEFNLDLYKELESKFVVIHPSLEERQRPAFLQALRDQKWGSFSGVFRPFWNTGGEMGRWDSELVPLLPESMTVYASAGAGYDWADVDLFAERGILYCNGASASSEAVADMAIYHILSVFRNLQWSNMAARTGDAEQFLEAHRGQPVGAHNPKGHTLGIIGLGNIGYRIATKAYRGFDMKIIYNDLFPKSAEQEAELGGARRIADLDELLASSDCVVVSTTGGGGKKLLDAERISKMKKGSRLVNIARGTLIDENALADALESGHIHAVGLDVHEEEPRVNSRLVKNRNATLTCHNAGGAFETTSGFEELAMRNVLAVLSGLQPLTPVNKHLMKN</sequence>
<evidence type="ECO:0000259" key="4">
    <source>
        <dbReference type="Pfam" id="PF02826"/>
    </source>
</evidence>
<evidence type="ECO:0000259" key="3">
    <source>
        <dbReference type="Pfam" id="PF00389"/>
    </source>
</evidence>
<evidence type="ECO:0000313" key="6">
    <source>
        <dbReference type="Proteomes" id="UP001187682"/>
    </source>
</evidence>
<accession>A0AAE8SUI1</accession>
<dbReference type="InterPro" id="IPR050223">
    <property type="entry name" value="D-isomer_2-hydroxyacid_DH"/>
</dbReference>
<keyword evidence="1 2" id="KW-0560">Oxidoreductase</keyword>
<dbReference type="PANTHER" id="PTHR10996:SF281">
    <property type="entry name" value="D-ISOMER SPECIFIC 2-HYDROXYACID DEHYDROGENASE NAD-BINDING DOMAIN-CONTAINING PROTEIN-RELATED"/>
    <property type="match status" value="1"/>
</dbReference>
<dbReference type="PROSITE" id="PS00671">
    <property type="entry name" value="D_2_HYDROXYACID_DH_3"/>
    <property type="match status" value="1"/>
</dbReference>
<dbReference type="InterPro" id="IPR006139">
    <property type="entry name" value="D-isomer_2_OHA_DH_cat_dom"/>
</dbReference>
<dbReference type="GO" id="GO:0005829">
    <property type="term" value="C:cytosol"/>
    <property type="evidence" value="ECO:0007669"/>
    <property type="project" value="TreeGrafter"/>
</dbReference>
<dbReference type="CDD" id="cd12168">
    <property type="entry name" value="Mand_dh_like"/>
    <property type="match status" value="1"/>
</dbReference>
<gene>
    <name evidence="5" type="ORF">DNG_04396</name>
</gene>
<dbReference type="InterPro" id="IPR036291">
    <property type="entry name" value="NAD(P)-bd_dom_sf"/>
</dbReference>
<dbReference type="Proteomes" id="UP001187682">
    <property type="component" value="Unassembled WGS sequence"/>
</dbReference>
<keyword evidence="6" id="KW-1185">Reference proteome</keyword>
<dbReference type="GO" id="GO:0030267">
    <property type="term" value="F:glyoxylate reductase (NADPH) activity"/>
    <property type="evidence" value="ECO:0007669"/>
    <property type="project" value="TreeGrafter"/>
</dbReference>
<dbReference type="PANTHER" id="PTHR10996">
    <property type="entry name" value="2-HYDROXYACID DEHYDROGENASE-RELATED"/>
    <property type="match status" value="1"/>
</dbReference>
<reference evidence="5" key="1">
    <citation type="submission" date="2018-03" db="EMBL/GenBank/DDBJ databases">
        <authorList>
            <person name="Guldener U."/>
        </authorList>
    </citation>
    <scope>NUCLEOTIDE SEQUENCE</scope>
</reference>
<dbReference type="InterPro" id="IPR006140">
    <property type="entry name" value="D-isomer_DH_NAD-bd"/>
</dbReference>
<organism evidence="5 6">
    <name type="scientific">Cephalotrichum gorgonifer</name>
    <dbReference type="NCBI Taxonomy" id="2041049"/>
    <lineage>
        <taxon>Eukaryota</taxon>
        <taxon>Fungi</taxon>
        <taxon>Dikarya</taxon>
        <taxon>Ascomycota</taxon>
        <taxon>Pezizomycotina</taxon>
        <taxon>Sordariomycetes</taxon>
        <taxon>Hypocreomycetidae</taxon>
        <taxon>Microascales</taxon>
        <taxon>Microascaceae</taxon>
        <taxon>Cephalotrichum</taxon>
    </lineage>
</organism>
<dbReference type="EMBL" id="ONZQ02000005">
    <property type="protein sequence ID" value="SPO01723.1"/>
    <property type="molecule type" value="Genomic_DNA"/>
</dbReference>
<dbReference type="AlphaFoldDB" id="A0AAE8SUI1"/>
<comment type="similarity">
    <text evidence="2">Belongs to the D-isomer specific 2-hydroxyacid dehydrogenase family.</text>
</comment>